<evidence type="ECO:0000313" key="2">
    <source>
        <dbReference type="EMBL" id="CAF2134348.1"/>
    </source>
</evidence>
<comment type="caution">
    <text evidence="2">The sequence shown here is derived from an EMBL/GenBank/DDBJ whole genome shotgun (WGS) entry which is preliminary data.</text>
</comment>
<dbReference type="EMBL" id="CAJNRE010015072">
    <property type="protein sequence ID" value="CAF2134348.1"/>
    <property type="molecule type" value="Genomic_DNA"/>
</dbReference>
<evidence type="ECO:0000313" key="3">
    <source>
        <dbReference type="Proteomes" id="UP000663824"/>
    </source>
</evidence>
<name>A0A816WP20_9BILA</name>
<evidence type="ECO:0000256" key="1">
    <source>
        <dbReference type="SAM" id="Phobius"/>
    </source>
</evidence>
<gene>
    <name evidence="2" type="ORF">MBJ925_LOCUS28170</name>
</gene>
<sequence>MITNYRTLSIDILIFSTLTAICWINTNLVLAWTSNIYRSIQLYELGYMLMNDRIKYLLYKRARRNMQINPPHPIQQGLLFFSRPDFSDEVNVHHDILRSRSTC</sequence>
<keyword evidence="1" id="KW-1133">Transmembrane helix</keyword>
<organism evidence="2 3">
    <name type="scientific">Rotaria magnacalcarata</name>
    <dbReference type="NCBI Taxonomy" id="392030"/>
    <lineage>
        <taxon>Eukaryota</taxon>
        <taxon>Metazoa</taxon>
        <taxon>Spiralia</taxon>
        <taxon>Gnathifera</taxon>
        <taxon>Rotifera</taxon>
        <taxon>Eurotatoria</taxon>
        <taxon>Bdelloidea</taxon>
        <taxon>Philodinida</taxon>
        <taxon>Philodinidae</taxon>
        <taxon>Rotaria</taxon>
    </lineage>
</organism>
<accession>A0A816WP20</accession>
<dbReference type="AlphaFoldDB" id="A0A816WP20"/>
<protein>
    <submittedName>
        <fullName evidence="2">Uncharacterized protein</fullName>
    </submittedName>
</protein>
<keyword evidence="1" id="KW-0472">Membrane</keyword>
<keyword evidence="1" id="KW-0812">Transmembrane</keyword>
<feature type="transmembrane region" description="Helical" evidence="1">
    <location>
        <begin position="12"/>
        <end position="32"/>
    </location>
</feature>
<proteinExistence type="predicted"/>
<dbReference type="Proteomes" id="UP000663824">
    <property type="component" value="Unassembled WGS sequence"/>
</dbReference>
<reference evidence="2" key="1">
    <citation type="submission" date="2021-02" db="EMBL/GenBank/DDBJ databases">
        <authorList>
            <person name="Nowell W R."/>
        </authorList>
    </citation>
    <scope>NUCLEOTIDE SEQUENCE</scope>
</reference>